<dbReference type="InterPro" id="IPR031636">
    <property type="entry name" value="PknG_TPR"/>
</dbReference>
<gene>
    <name evidence="11" type="ORF">Ga0074812_13481</name>
</gene>
<dbReference type="Gene3D" id="1.10.510.10">
    <property type="entry name" value="Transferase(Phosphotransferase) domain 1"/>
    <property type="match status" value="1"/>
</dbReference>
<organism evidence="11 12">
    <name type="scientific">Parafrankia irregularis</name>
    <dbReference type="NCBI Taxonomy" id="795642"/>
    <lineage>
        <taxon>Bacteria</taxon>
        <taxon>Bacillati</taxon>
        <taxon>Actinomycetota</taxon>
        <taxon>Actinomycetes</taxon>
        <taxon>Frankiales</taxon>
        <taxon>Frankiaceae</taxon>
        <taxon>Parafrankia</taxon>
    </lineage>
</organism>
<evidence type="ECO:0000256" key="1">
    <source>
        <dbReference type="ARBA" id="ARBA00012513"/>
    </source>
</evidence>
<feature type="compositionally biased region" description="Basic and acidic residues" evidence="9">
    <location>
        <begin position="36"/>
        <end position="64"/>
    </location>
</feature>
<keyword evidence="4" id="KW-0547">Nucleotide-binding</keyword>
<dbReference type="SUPFAM" id="SSF56112">
    <property type="entry name" value="Protein kinase-like (PK-like)"/>
    <property type="match status" value="1"/>
</dbReference>
<evidence type="ECO:0000256" key="7">
    <source>
        <dbReference type="ARBA" id="ARBA00047899"/>
    </source>
</evidence>
<dbReference type="Proteomes" id="UP000198802">
    <property type="component" value="Unassembled WGS sequence"/>
</dbReference>
<evidence type="ECO:0000256" key="4">
    <source>
        <dbReference type="ARBA" id="ARBA00022741"/>
    </source>
</evidence>
<sequence>MSEPTDVRCERDWEGEPCDGVIKTSGICSECGHPPRTPDRRRSERSPRSLAQEREPLGPDRTSRAEPSTPSTTSEGSRSRGLFELPELPAGLSAKRSPAVLPESVLLRRRHRCGNCTTELARGADDRLLTPEGHCDNCGHRYSLTIKLREGDVVGADRYEVIGPVARGGQGLIYAALDLNFEIDRPGSDHSSEERSNKEQSEADRPIRSWVALKGLLDTEDKAADEAHRQELRFLTSVSHPNIVKVRDFVERDGAHYIVMDYVQGVSLGELVGPGEGSPLPPADAVRYLLRLLSALGYLHRRGLVYCDLKPENVMVSPEDLTLIDLGGVRRDGEVSPFFSTAGFRAPELEKSRDGGATRPRPPSVASDLYAAARTLAVLVLGRFPQMTSEYRHSLPPAATFPVLARYDSLRRVMVKGTARDPEGRFRDAEEMADELVGVLREIVARDEGIRTSAVSRWFDDITHPTGEDADGRRIVPAWSALPAVQVDRDAPNRSLLMAVPVREEPVQAVRQLEALSAASPAALEVRLLLARARIEAHEPTRARRAPATTSDQPSQDQPGAPDEPDEPDGLATVRGELEELARSHPREWRVRWYQGLAELSAGRPDRAVRAFDDVYSQVPGELVPRLALAMAAEVGGDVDRAAELFDVVSSVDSQITSAAFGLGRCRLDPYDRISAYERVPRSSRAFVLAQTRIIELLVRADADAAPDPGTLDRAAGILNKIEEDLRPEQHCRLRLAILRAALRLVRSGTPPADRTVLGCALTERDLGFRREETLRELATWTPARDAQIRLIDEANQARPWTWR</sequence>
<feature type="region of interest" description="Disordered" evidence="9">
    <location>
        <begin position="539"/>
        <end position="571"/>
    </location>
</feature>
<evidence type="ECO:0000256" key="9">
    <source>
        <dbReference type="SAM" id="MobiDB-lite"/>
    </source>
</evidence>
<evidence type="ECO:0000313" key="11">
    <source>
        <dbReference type="EMBL" id="CUU60050.1"/>
    </source>
</evidence>
<evidence type="ECO:0000256" key="2">
    <source>
        <dbReference type="ARBA" id="ARBA00022527"/>
    </source>
</evidence>
<dbReference type="Pfam" id="PF16918">
    <property type="entry name" value="PknG_TPR"/>
    <property type="match status" value="1"/>
</dbReference>
<evidence type="ECO:0000256" key="5">
    <source>
        <dbReference type="ARBA" id="ARBA00022777"/>
    </source>
</evidence>
<dbReference type="GO" id="GO:0005524">
    <property type="term" value="F:ATP binding"/>
    <property type="evidence" value="ECO:0007669"/>
    <property type="project" value="UniProtKB-KW"/>
</dbReference>
<dbReference type="PROSITE" id="PS50011">
    <property type="entry name" value="PROTEIN_KINASE_DOM"/>
    <property type="match status" value="1"/>
</dbReference>
<dbReference type="RefSeq" id="WP_091284555.1">
    <property type="nucleotide sequence ID" value="NZ_FAOZ01000034.1"/>
</dbReference>
<feature type="compositionally biased region" description="Low complexity" evidence="9">
    <location>
        <begin position="65"/>
        <end position="80"/>
    </location>
</feature>
<dbReference type="AlphaFoldDB" id="A0A0S4QYC6"/>
<feature type="region of interest" description="Disordered" evidence="9">
    <location>
        <begin position="185"/>
        <end position="204"/>
    </location>
</feature>
<dbReference type="SUPFAM" id="SSF48452">
    <property type="entry name" value="TPR-like"/>
    <property type="match status" value="1"/>
</dbReference>
<name>A0A0S4QYC6_9ACTN</name>
<dbReference type="GO" id="GO:0004674">
    <property type="term" value="F:protein serine/threonine kinase activity"/>
    <property type="evidence" value="ECO:0007669"/>
    <property type="project" value="UniProtKB-KW"/>
</dbReference>
<evidence type="ECO:0000256" key="3">
    <source>
        <dbReference type="ARBA" id="ARBA00022679"/>
    </source>
</evidence>
<dbReference type="InterPro" id="IPR008271">
    <property type="entry name" value="Ser/Thr_kinase_AS"/>
</dbReference>
<evidence type="ECO:0000256" key="6">
    <source>
        <dbReference type="ARBA" id="ARBA00022840"/>
    </source>
</evidence>
<dbReference type="Pfam" id="PF00069">
    <property type="entry name" value="Pkinase"/>
    <property type="match status" value="1"/>
</dbReference>
<protein>
    <recommendedName>
        <fullName evidence="1">non-specific serine/threonine protein kinase</fullName>
        <ecNumber evidence="1">2.7.11.1</ecNumber>
    </recommendedName>
</protein>
<dbReference type="Gene3D" id="3.30.200.20">
    <property type="entry name" value="Phosphorylase Kinase, domain 1"/>
    <property type="match status" value="2"/>
</dbReference>
<feature type="compositionally biased region" description="Basic and acidic residues" evidence="9">
    <location>
        <begin position="1"/>
        <end position="14"/>
    </location>
</feature>
<feature type="region of interest" description="Disordered" evidence="9">
    <location>
        <begin position="1"/>
        <end position="82"/>
    </location>
</feature>
<keyword evidence="12" id="KW-1185">Reference proteome</keyword>
<accession>A0A0S4QYC6</accession>
<feature type="domain" description="Protein kinase" evidence="10">
    <location>
        <begin position="159"/>
        <end position="437"/>
    </location>
</feature>
<comment type="catalytic activity">
    <reaction evidence="7">
        <text>L-threonyl-[protein] + ATP = O-phospho-L-threonyl-[protein] + ADP + H(+)</text>
        <dbReference type="Rhea" id="RHEA:46608"/>
        <dbReference type="Rhea" id="RHEA-COMP:11060"/>
        <dbReference type="Rhea" id="RHEA-COMP:11605"/>
        <dbReference type="ChEBI" id="CHEBI:15378"/>
        <dbReference type="ChEBI" id="CHEBI:30013"/>
        <dbReference type="ChEBI" id="CHEBI:30616"/>
        <dbReference type="ChEBI" id="CHEBI:61977"/>
        <dbReference type="ChEBI" id="CHEBI:456216"/>
        <dbReference type="EC" id="2.7.11.1"/>
    </reaction>
</comment>
<keyword evidence="6" id="KW-0067">ATP-binding</keyword>
<dbReference type="InterPro" id="IPR011990">
    <property type="entry name" value="TPR-like_helical_dom_sf"/>
</dbReference>
<dbReference type="EMBL" id="FAOZ01000034">
    <property type="protein sequence ID" value="CUU60050.1"/>
    <property type="molecule type" value="Genomic_DNA"/>
</dbReference>
<dbReference type="InterPro" id="IPR011009">
    <property type="entry name" value="Kinase-like_dom_sf"/>
</dbReference>
<dbReference type="Gene3D" id="1.25.40.10">
    <property type="entry name" value="Tetratricopeptide repeat domain"/>
    <property type="match status" value="1"/>
</dbReference>
<dbReference type="PROSITE" id="PS00108">
    <property type="entry name" value="PROTEIN_KINASE_ST"/>
    <property type="match status" value="1"/>
</dbReference>
<dbReference type="EC" id="2.7.11.1" evidence="1"/>
<evidence type="ECO:0000313" key="12">
    <source>
        <dbReference type="Proteomes" id="UP000198802"/>
    </source>
</evidence>
<dbReference type="InterPro" id="IPR000719">
    <property type="entry name" value="Prot_kinase_dom"/>
</dbReference>
<keyword evidence="5 11" id="KW-0418">Kinase</keyword>
<comment type="catalytic activity">
    <reaction evidence="8">
        <text>L-seryl-[protein] + ATP = O-phospho-L-seryl-[protein] + ADP + H(+)</text>
        <dbReference type="Rhea" id="RHEA:17989"/>
        <dbReference type="Rhea" id="RHEA-COMP:9863"/>
        <dbReference type="Rhea" id="RHEA-COMP:11604"/>
        <dbReference type="ChEBI" id="CHEBI:15378"/>
        <dbReference type="ChEBI" id="CHEBI:29999"/>
        <dbReference type="ChEBI" id="CHEBI:30616"/>
        <dbReference type="ChEBI" id="CHEBI:83421"/>
        <dbReference type="ChEBI" id="CHEBI:456216"/>
        <dbReference type="EC" id="2.7.11.1"/>
    </reaction>
</comment>
<dbReference type="SMART" id="SM00220">
    <property type="entry name" value="S_TKc"/>
    <property type="match status" value="1"/>
</dbReference>
<keyword evidence="3" id="KW-0808">Transferase</keyword>
<keyword evidence="2" id="KW-0723">Serine/threonine-protein kinase</keyword>
<dbReference type="CDD" id="cd14014">
    <property type="entry name" value="STKc_PknB_like"/>
    <property type="match status" value="1"/>
</dbReference>
<proteinExistence type="predicted"/>
<dbReference type="PANTHER" id="PTHR24363">
    <property type="entry name" value="SERINE/THREONINE PROTEIN KINASE"/>
    <property type="match status" value="1"/>
</dbReference>
<dbReference type="PANTHER" id="PTHR24363:SF0">
    <property type="entry name" value="SERINE_THREONINE KINASE LIKE DOMAIN CONTAINING 1"/>
    <property type="match status" value="1"/>
</dbReference>
<evidence type="ECO:0000259" key="10">
    <source>
        <dbReference type="PROSITE" id="PS50011"/>
    </source>
</evidence>
<reference evidence="12" key="1">
    <citation type="submission" date="2015-11" db="EMBL/GenBank/DDBJ databases">
        <authorList>
            <person name="Varghese N."/>
        </authorList>
    </citation>
    <scope>NUCLEOTIDE SEQUENCE [LARGE SCALE GENOMIC DNA]</scope>
    <source>
        <strain evidence="12">DSM 45899</strain>
    </source>
</reference>
<evidence type="ECO:0000256" key="8">
    <source>
        <dbReference type="ARBA" id="ARBA00048679"/>
    </source>
</evidence>